<name>A0A1B4XGR1_9GAMM</name>
<dbReference type="InParanoid" id="A0A1B4XGR1"/>
<accession>A0A1B4XGR1</accession>
<evidence type="ECO:0000259" key="1">
    <source>
        <dbReference type="Pfam" id="PF12904"/>
    </source>
</evidence>
<dbReference type="PANTHER" id="PTHR37836:SF2">
    <property type="entry name" value="DUF4038 DOMAIN-CONTAINING PROTEIN"/>
    <property type="match status" value="1"/>
</dbReference>
<dbReference type="EMBL" id="AP014879">
    <property type="protein sequence ID" value="BAV34006.1"/>
    <property type="molecule type" value="Genomic_DNA"/>
</dbReference>
<dbReference type="InterPro" id="IPR025277">
    <property type="entry name" value="Apiosidase-like_cat_dom"/>
</dbReference>
<protein>
    <recommendedName>
        <fullName evidence="5">DUF4038 domain-containing protein</fullName>
    </recommendedName>
</protein>
<dbReference type="KEGG" id="slim:SCL_1703"/>
<evidence type="ECO:0000313" key="3">
    <source>
        <dbReference type="EMBL" id="BAV34006.1"/>
    </source>
</evidence>
<dbReference type="PANTHER" id="PTHR37836">
    <property type="entry name" value="LMO1036 PROTEIN"/>
    <property type="match status" value="1"/>
</dbReference>
<evidence type="ECO:0000313" key="4">
    <source>
        <dbReference type="Proteomes" id="UP000243180"/>
    </source>
</evidence>
<proteinExistence type="predicted"/>
<dbReference type="InterPro" id="IPR024749">
    <property type="entry name" value="Collagen-bd_put"/>
</dbReference>
<dbReference type="SUPFAM" id="SSF51445">
    <property type="entry name" value="(Trans)glycosidases"/>
    <property type="match status" value="1"/>
</dbReference>
<dbReference type="Proteomes" id="UP000243180">
    <property type="component" value="Chromosome"/>
</dbReference>
<feature type="domain" description="Putative collagen-binding" evidence="1">
    <location>
        <begin position="357"/>
        <end position="448"/>
    </location>
</feature>
<gene>
    <name evidence="3" type="ORF">SCL_1703</name>
</gene>
<dbReference type="InterPro" id="IPR017853">
    <property type="entry name" value="GH"/>
</dbReference>
<dbReference type="AlphaFoldDB" id="A0A1B4XGR1"/>
<reference evidence="3 4" key="1">
    <citation type="submission" date="2015-05" db="EMBL/GenBank/DDBJ databases">
        <title>Complete genome sequence of a sulfur-oxidizing gammaproteobacterium strain HA5.</title>
        <authorList>
            <person name="Miura A."/>
            <person name="Kojima H."/>
            <person name="Fukui M."/>
        </authorList>
    </citation>
    <scope>NUCLEOTIDE SEQUENCE [LARGE SCALE GENOMIC DNA]</scope>
    <source>
        <strain evidence="3 4">HA5</strain>
    </source>
</reference>
<organism evidence="3 4">
    <name type="scientific">Sulfuricaulis limicola</name>
    <dbReference type="NCBI Taxonomy" id="1620215"/>
    <lineage>
        <taxon>Bacteria</taxon>
        <taxon>Pseudomonadati</taxon>
        <taxon>Pseudomonadota</taxon>
        <taxon>Gammaproteobacteria</taxon>
        <taxon>Acidiferrobacterales</taxon>
        <taxon>Acidiferrobacteraceae</taxon>
        <taxon>Sulfuricaulis</taxon>
    </lineage>
</organism>
<dbReference type="Pfam" id="PF12904">
    <property type="entry name" value="Collagen_bind_2"/>
    <property type="match status" value="1"/>
</dbReference>
<dbReference type="RefSeq" id="WP_172425985.1">
    <property type="nucleotide sequence ID" value="NZ_AP014879.1"/>
</dbReference>
<evidence type="ECO:0008006" key="5">
    <source>
        <dbReference type="Google" id="ProtNLM"/>
    </source>
</evidence>
<keyword evidence="4" id="KW-1185">Reference proteome</keyword>
<feature type="domain" description="Apiosidase-like catalytic" evidence="2">
    <location>
        <begin position="43"/>
        <end position="353"/>
    </location>
</feature>
<dbReference type="Gene3D" id="3.20.20.80">
    <property type="entry name" value="Glycosidases"/>
    <property type="match status" value="1"/>
</dbReference>
<dbReference type="Pfam" id="PF13204">
    <property type="entry name" value="Apiosidase"/>
    <property type="match status" value="1"/>
</dbReference>
<evidence type="ECO:0000259" key="2">
    <source>
        <dbReference type="Pfam" id="PF13204"/>
    </source>
</evidence>
<sequence length="474" mass="51175">MKLLWLSIRTRILSLFFLGLFISVALTPGQANAAPNYPLKLSPNGLHLVDQTNQPFFMNGDSAWSLISQLSQADADAYLSDRAQKGFNLVLVNLIEHKFATNAPANLAGQVPFAAAGDFSAPVEAYFAHADWVIKKAAEKGIVVLLAPIYLGYDCGSEGWCSDVKSSSLATMRSYGRYVGNRYKNFPNIIWLIGGDADPVANGVAAKLREFVAGVREVDTGHLMTAHNARNQAAMDVWTTDSWLDINNIYTSGSEYQAALTQYNRTGAKPFFLLESNYENQAGITPLNLRQQAYWSVLSGGIVGHIFGNCPMWHFNAPSTSSFCTGSTWKSQLNSTGSITLAHVGRLFLSRAFYLLVPDQAHSVLTAGFQSGTSYAAAARASDGSSVIAYIPTNRTVTIDLTKIAGASVRAWWFNPRTAVATLINTYPASGTKTFTPPDSNDWVLVLDNASLNLPAPGALSQAPAAPTNLRVVS</sequence>